<evidence type="ECO:0000259" key="11">
    <source>
        <dbReference type="PROSITE" id="PS51758"/>
    </source>
</evidence>
<evidence type="ECO:0000256" key="6">
    <source>
        <dbReference type="ARBA" id="ARBA00023136"/>
    </source>
</evidence>
<dbReference type="InterPro" id="IPR044202">
    <property type="entry name" value="LETM1/MDM38-like"/>
</dbReference>
<feature type="coiled-coil region" evidence="8">
    <location>
        <begin position="368"/>
        <end position="413"/>
    </location>
</feature>
<accession>A0A7H9B7C5</accession>
<dbReference type="GeneID" id="59237381"/>
<evidence type="ECO:0000256" key="10">
    <source>
        <dbReference type="SAM" id="Phobius"/>
    </source>
</evidence>
<keyword evidence="5 7" id="KW-0496">Mitochondrion</keyword>
<evidence type="ECO:0000256" key="7">
    <source>
        <dbReference type="PROSITE-ProRule" id="PRU01094"/>
    </source>
</evidence>
<dbReference type="AlphaFoldDB" id="A0A7H9B7C5"/>
<evidence type="ECO:0000256" key="9">
    <source>
        <dbReference type="SAM" id="MobiDB-lite"/>
    </source>
</evidence>
<keyword evidence="8" id="KW-0175">Coiled coil</keyword>
<dbReference type="Pfam" id="PF07766">
    <property type="entry name" value="LETM1_RBD"/>
    <property type="match status" value="1"/>
</dbReference>
<name>A0A7H9B7C5_ZYGMR</name>
<dbReference type="PANTHER" id="PTHR14009">
    <property type="entry name" value="LEUCINE ZIPPER-EF-HAND CONTAINING TRANSMEMBRANE PROTEIN"/>
    <property type="match status" value="1"/>
</dbReference>
<dbReference type="EMBL" id="CP058609">
    <property type="protein sequence ID" value="QLG73622.1"/>
    <property type="molecule type" value="Genomic_DNA"/>
</dbReference>
<dbReference type="GO" id="GO:0005743">
    <property type="term" value="C:mitochondrial inner membrane"/>
    <property type="evidence" value="ECO:0007669"/>
    <property type="project" value="UniProtKB-SubCell"/>
</dbReference>
<keyword evidence="4 10" id="KW-1133">Transmembrane helix</keyword>
<comment type="subcellular location">
    <subcellularLocation>
        <location evidence="1">Mitochondrion inner membrane</location>
        <topology evidence="1">Single-pass membrane protein</topology>
    </subcellularLocation>
</comment>
<evidence type="ECO:0000313" key="13">
    <source>
        <dbReference type="Proteomes" id="UP000509704"/>
    </source>
</evidence>
<sequence length="465" mass="53025">MLKPTVKMLIQGNKYRVAATNNALMPTSSITRSLKAANITRHTSYRFNSSPSEKPSANKMVNVAPPKPSLWTRVKKEARHYVDGTKLLGLEMKISFRLLSKMSAGYELTRREMLQLKRTTQDIIRLVPFAAFVLVPFAELLLPVALKLFPNLLPSTYESSKDKESKLASLRKSRKLMAEIIKDNTSHFKPVNISDEQKAVFNKFYEHVRKTGEPESRQQLIQVARLFTDDTVLDNVTRSYLVAIAKYINLQPFGTDVMLRYRIRYKMLELKKDDLSIYYEGIDQLSPAELFTACSSRGIRCLNVDDSVLRDNLRLWLNMRLKDKISSTLLIMATAYNYGEITSRKSLYDALCDVLSGIPDELYHEVKVNIVKEDHVSAKQRLVQLKEQEEIMKEEEQQEKNSLVRVKDQLSLDDIDNQSTLPRHTPPLSFTGKMSPVAKTQEQVPQQSIAQPSADASQNSTKSSD</sequence>
<keyword evidence="3" id="KW-0999">Mitochondrion inner membrane</keyword>
<feature type="domain" description="Letm1 RBD" evidence="11">
    <location>
        <begin position="166"/>
        <end position="360"/>
    </location>
</feature>
<gene>
    <name evidence="12" type="ORF">HG535_0F01330</name>
</gene>
<evidence type="ECO:0000313" key="12">
    <source>
        <dbReference type="EMBL" id="QLG73622.1"/>
    </source>
</evidence>
<dbReference type="Proteomes" id="UP000509704">
    <property type="component" value="Chromosome 6"/>
</dbReference>
<keyword evidence="6 10" id="KW-0472">Membrane</keyword>
<dbReference type="InterPro" id="IPR033122">
    <property type="entry name" value="LETM1-like_RBD"/>
</dbReference>
<evidence type="ECO:0000256" key="3">
    <source>
        <dbReference type="ARBA" id="ARBA00022792"/>
    </source>
</evidence>
<feature type="compositionally biased region" description="Polar residues" evidence="9">
    <location>
        <begin position="438"/>
        <end position="465"/>
    </location>
</feature>
<dbReference type="PANTHER" id="PTHR14009:SF11">
    <property type="entry name" value="LETM1 DOMAIN-CONTAINING PROTEIN YLH47, MITOCHONDRIAL"/>
    <property type="match status" value="1"/>
</dbReference>
<evidence type="ECO:0000256" key="4">
    <source>
        <dbReference type="ARBA" id="ARBA00022989"/>
    </source>
</evidence>
<feature type="region of interest" description="Disordered" evidence="9">
    <location>
        <begin position="414"/>
        <end position="465"/>
    </location>
</feature>
<dbReference type="KEGG" id="zmk:HG535_0F01330"/>
<dbReference type="GO" id="GO:0030003">
    <property type="term" value="P:intracellular monoatomic cation homeostasis"/>
    <property type="evidence" value="ECO:0007669"/>
    <property type="project" value="TreeGrafter"/>
</dbReference>
<proteinExistence type="predicted"/>
<evidence type="ECO:0000256" key="5">
    <source>
        <dbReference type="ARBA" id="ARBA00023128"/>
    </source>
</evidence>
<dbReference type="PROSITE" id="PS51758">
    <property type="entry name" value="LETM1_RBD"/>
    <property type="match status" value="1"/>
</dbReference>
<evidence type="ECO:0000256" key="8">
    <source>
        <dbReference type="SAM" id="Coils"/>
    </source>
</evidence>
<organism evidence="12 13">
    <name type="scientific">Zygotorulaspora mrakii</name>
    <name type="common">Zygosaccharomyces mrakii</name>
    <dbReference type="NCBI Taxonomy" id="42260"/>
    <lineage>
        <taxon>Eukaryota</taxon>
        <taxon>Fungi</taxon>
        <taxon>Dikarya</taxon>
        <taxon>Ascomycota</taxon>
        <taxon>Saccharomycotina</taxon>
        <taxon>Saccharomycetes</taxon>
        <taxon>Saccharomycetales</taxon>
        <taxon>Saccharomycetaceae</taxon>
        <taxon>Zygotorulaspora</taxon>
    </lineage>
</organism>
<evidence type="ECO:0000256" key="1">
    <source>
        <dbReference type="ARBA" id="ARBA00004434"/>
    </source>
</evidence>
<dbReference type="OrthoDB" id="275278at2759"/>
<reference evidence="12 13" key="1">
    <citation type="submission" date="2020-07" db="EMBL/GenBank/DDBJ databases">
        <title>The yeast mating-type switching endonuclease HO is a domesticated member of an unorthodox homing genetic element family.</title>
        <authorList>
            <person name="Coughlan A.Y."/>
            <person name="Lombardi L."/>
            <person name="Braun-Galleani S."/>
            <person name="Martos A.R."/>
            <person name="Galeote V."/>
            <person name="Bigey F."/>
            <person name="Dequin S."/>
            <person name="Byrne K.P."/>
            <person name="Wolfe K.H."/>
        </authorList>
    </citation>
    <scope>NUCLEOTIDE SEQUENCE [LARGE SCALE GENOMIC DNA]</scope>
    <source>
        <strain evidence="12 13">NRRL Y-6702</strain>
    </source>
</reference>
<keyword evidence="2 10" id="KW-0812">Transmembrane</keyword>
<dbReference type="RefSeq" id="XP_037145348.1">
    <property type="nucleotide sequence ID" value="XM_037289453.1"/>
</dbReference>
<protein>
    <recommendedName>
        <fullName evidence="11">Letm1 RBD domain-containing protein</fullName>
    </recommendedName>
</protein>
<keyword evidence="13" id="KW-1185">Reference proteome</keyword>
<feature type="transmembrane region" description="Helical" evidence="10">
    <location>
        <begin position="123"/>
        <end position="146"/>
    </location>
</feature>
<dbReference type="GO" id="GO:0043022">
    <property type="term" value="F:ribosome binding"/>
    <property type="evidence" value="ECO:0007669"/>
    <property type="project" value="InterPro"/>
</dbReference>
<evidence type="ECO:0000256" key="2">
    <source>
        <dbReference type="ARBA" id="ARBA00022692"/>
    </source>
</evidence>